<evidence type="ECO:0000256" key="3">
    <source>
        <dbReference type="ARBA" id="ARBA00022530"/>
    </source>
</evidence>
<dbReference type="InterPro" id="IPR013320">
    <property type="entry name" value="ConA-like_dom_sf"/>
</dbReference>
<dbReference type="Pfam" id="PF00053">
    <property type="entry name" value="EGF_laminin"/>
    <property type="match status" value="6"/>
</dbReference>
<dbReference type="GO" id="GO:0009887">
    <property type="term" value="P:animal organ morphogenesis"/>
    <property type="evidence" value="ECO:0007669"/>
    <property type="project" value="TreeGrafter"/>
</dbReference>
<reference evidence="17" key="1">
    <citation type="submission" date="2022-11" db="UniProtKB">
        <authorList>
            <consortium name="WormBaseParasite"/>
        </authorList>
    </citation>
    <scope>IDENTIFICATION</scope>
</reference>
<evidence type="ECO:0000259" key="13">
    <source>
        <dbReference type="PROSITE" id="PS50027"/>
    </source>
</evidence>
<dbReference type="Pfam" id="PF00055">
    <property type="entry name" value="Laminin_N"/>
    <property type="match status" value="2"/>
</dbReference>
<feature type="signal peptide" evidence="11">
    <location>
        <begin position="1"/>
        <end position="22"/>
    </location>
</feature>
<protein>
    <submittedName>
        <fullName evidence="17">Uncharacterized protein</fullName>
    </submittedName>
</protein>
<dbReference type="Pfam" id="PF02210">
    <property type="entry name" value="Laminin_G_2"/>
    <property type="match status" value="1"/>
</dbReference>
<dbReference type="PANTHER" id="PTHR10574">
    <property type="entry name" value="NETRIN/LAMININ-RELATED"/>
    <property type="match status" value="1"/>
</dbReference>
<dbReference type="SUPFAM" id="SSF57196">
    <property type="entry name" value="EGF/Laminin"/>
    <property type="match status" value="6"/>
</dbReference>
<feature type="domain" description="Laminin N-terminal" evidence="15">
    <location>
        <begin position="867"/>
        <end position="1110"/>
    </location>
</feature>
<evidence type="ECO:0000259" key="12">
    <source>
        <dbReference type="PROSITE" id="PS50025"/>
    </source>
</evidence>
<evidence type="ECO:0000256" key="8">
    <source>
        <dbReference type="ARBA" id="ARBA00023180"/>
    </source>
</evidence>
<feature type="disulfide bond" evidence="10">
    <location>
        <begin position="1148"/>
        <end position="1160"/>
    </location>
</feature>
<dbReference type="Gene3D" id="2.10.25.10">
    <property type="entry name" value="Laminin"/>
    <property type="match status" value="4"/>
</dbReference>
<evidence type="ECO:0000256" key="11">
    <source>
        <dbReference type="SAM" id="SignalP"/>
    </source>
</evidence>
<keyword evidence="9 10" id="KW-0424">Laminin EGF-like domain</keyword>
<feature type="domain" description="Laminin G" evidence="12">
    <location>
        <begin position="487"/>
        <end position="657"/>
    </location>
</feature>
<evidence type="ECO:0000256" key="6">
    <source>
        <dbReference type="ARBA" id="ARBA00022869"/>
    </source>
</evidence>
<evidence type="ECO:0000256" key="7">
    <source>
        <dbReference type="ARBA" id="ARBA00023157"/>
    </source>
</evidence>
<evidence type="ECO:0000256" key="4">
    <source>
        <dbReference type="ARBA" id="ARBA00022729"/>
    </source>
</evidence>
<feature type="domain" description="Laminin EGF-like" evidence="13">
    <location>
        <begin position="409"/>
        <end position="463"/>
    </location>
</feature>
<dbReference type="InterPro" id="IPR000034">
    <property type="entry name" value="Laminin_IV"/>
</dbReference>
<dbReference type="FunFam" id="2.60.120.260:FF:000017">
    <property type="entry name" value="Laminin subunit alpha 2"/>
    <property type="match status" value="1"/>
</dbReference>
<organism evidence="16 17">
    <name type="scientific">Acrobeloides nanus</name>
    <dbReference type="NCBI Taxonomy" id="290746"/>
    <lineage>
        <taxon>Eukaryota</taxon>
        <taxon>Metazoa</taxon>
        <taxon>Ecdysozoa</taxon>
        <taxon>Nematoda</taxon>
        <taxon>Chromadorea</taxon>
        <taxon>Rhabditida</taxon>
        <taxon>Tylenchina</taxon>
        <taxon>Cephalobomorpha</taxon>
        <taxon>Cephaloboidea</taxon>
        <taxon>Cephalobidae</taxon>
        <taxon>Acrobeloides</taxon>
    </lineage>
</organism>
<keyword evidence="7 10" id="KW-1015">Disulfide bond</keyword>
<keyword evidence="4 11" id="KW-0732">Signal</keyword>
<comment type="subcellular location">
    <subcellularLocation>
        <location evidence="1">Secreted</location>
        <location evidence="1">Extracellular space</location>
        <location evidence="1">Extracellular matrix</location>
        <location evidence="1">Basement membrane</location>
    </subcellularLocation>
</comment>
<dbReference type="WBParaSite" id="ACRNAN_scaffold1864.g24096.t1">
    <property type="protein sequence ID" value="ACRNAN_scaffold1864.g24096.t1"/>
    <property type="gene ID" value="ACRNAN_scaffold1864.g24096"/>
</dbReference>
<dbReference type="PROSITE" id="PS51117">
    <property type="entry name" value="LAMININ_NTER"/>
    <property type="match status" value="2"/>
</dbReference>
<dbReference type="PROSITE" id="PS50025">
    <property type="entry name" value="LAM_G_DOMAIN"/>
    <property type="match status" value="1"/>
</dbReference>
<dbReference type="GO" id="GO:0009888">
    <property type="term" value="P:tissue development"/>
    <property type="evidence" value="ECO:0007669"/>
    <property type="project" value="TreeGrafter"/>
</dbReference>
<keyword evidence="2" id="KW-0964">Secreted</keyword>
<dbReference type="GO" id="GO:0005604">
    <property type="term" value="C:basement membrane"/>
    <property type="evidence" value="ECO:0007669"/>
    <property type="project" value="UniProtKB-SubCell"/>
</dbReference>
<comment type="caution">
    <text evidence="10">Lacks conserved residue(s) required for the propagation of feature annotation.</text>
</comment>
<dbReference type="Gene3D" id="2.170.300.10">
    <property type="entry name" value="Tie2 ligand-binding domain superfamily"/>
    <property type="match status" value="1"/>
</dbReference>
<dbReference type="Proteomes" id="UP000887540">
    <property type="component" value="Unplaced"/>
</dbReference>
<dbReference type="PROSITE" id="PS01248">
    <property type="entry name" value="EGF_LAM_1"/>
    <property type="match status" value="2"/>
</dbReference>
<dbReference type="CDD" id="cd00110">
    <property type="entry name" value="LamG"/>
    <property type="match status" value="2"/>
</dbReference>
<dbReference type="SUPFAM" id="SSF49899">
    <property type="entry name" value="Concanavalin A-like lectins/glucanases"/>
    <property type="match status" value="2"/>
</dbReference>
<dbReference type="InterPro" id="IPR008979">
    <property type="entry name" value="Galactose-bd-like_sf"/>
</dbReference>
<evidence type="ECO:0000313" key="17">
    <source>
        <dbReference type="WBParaSite" id="ACRNAN_scaffold1864.g24096.t1"/>
    </source>
</evidence>
<evidence type="ECO:0000256" key="10">
    <source>
        <dbReference type="PROSITE-ProRule" id="PRU00460"/>
    </source>
</evidence>
<dbReference type="Gene3D" id="2.60.120.200">
    <property type="match status" value="2"/>
</dbReference>
<dbReference type="InterPro" id="IPR008211">
    <property type="entry name" value="Laminin_N"/>
</dbReference>
<evidence type="ECO:0000256" key="5">
    <source>
        <dbReference type="ARBA" id="ARBA00022737"/>
    </source>
</evidence>
<evidence type="ECO:0000256" key="9">
    <source>
        <dbReference type="ARBA" id="ARBA00023292"/>
    </source>
</evidence>
<evidence type="ECO:0000256" key="2">
    <source>
        <dbReference type="ARBA" id="ARBA00022525"/>
    </source>
</evidence>
<dbReference type="Pfam" id="PF00052">
    <property type="entry name" value="Laminin_B"/>
    <property type="match status" value="1"/>
</dbReference>
<proteinExistence type="predicted"/>
<sequence length="1436" mass="163498">MALSKARRLISFIFLCFGYVIGQDDQYQEFAAAREGERGLFPNIFNLATHADIQATATCGQHGPEYYCKLLEHVYMRQPQCDLCDAQNHYKNHPIDNAINGTRKWWQSPSLANGPAYEKVNITLDLRQEYQVAYVIIKAGNSPRPGTWILEKSLDGKNYSPWQYFATTDAECMKAFGVPASTRAPKFARDDEVICTSFFSRLDPLEFGEIHISLVNGRPSAEHPSEELTNFTRTRYIRLRLLSLRILNADLMVITRRHEKLDHSVTRRYFYSISDIAIGEQCICYGHAERCPPEEAYGQFRCECQHNTCGESCNECCPLFNQLPWKPGTHAQPNICQPCQCFNHADRCEYDADIEAKRLSMTPDGIYEGGGRCIECRDNTEGINCEKCKYGFYRPSDVSHYLANACHACDCDPIGSEHMECVRDETSTSNGLKPGDCICKPGFGGRRCDKCAPGHRNHPACKVEAMTQDACPIIQNTTESPSVSVVRYGVSTSSHSRINFRNDTPYPNPENFKLTFSFRTVKKDGMLWVWANYKYYTRYFYLIMESGFLSLEVKGHKQPKVQRYNAKRLDDNEWHHVDLRKQGHEVRLQVDDLPPQLMKDMPNPKVMKRRMYVGGVISRHKKNFTLPFDGFEGCIRNFEVDGQVCDLVKASRDVVPCAVTQGVAYVHSGGFASFDALRDFGPKPNVTDFSIRFRSSQPNGLILSLLSNTNHMEARLTTHIENRSLVLNALLVKYEVDISQRIDLTICDNQWHEFSMLMGTTHFILRLDDIRREIPVQISNEAIEMFRSLPVHLYENCRLLGRVDKEAARPIWQVKQRWAHRTHKGWWSAKMALSKASRLISFVFLCVGYVIGQDYDQYQEFAAAREGERGLFPNIFNLATHADIRATATCGQHGPEYYCKLVEHVFMRQPQCDICDAQNHYKNHPIDNAIDGTRKWWQSPSLANGLSYEKVNITLDLRQEYQVAYVIIKAGNSPRPGTWLLEKSLDGQNYSPWQYFAISDAECMKAFGVPAISDVSIGGQCICYGHAERCPPEETHGQFRCECRHNTCGESCNECCPLFNQLPWKPGTHAVPNICQPCQCFNHADRCEYDAEIEEKRLSMTPDGIYEGGGRCIECRDNTEGINCEKCKYGFYRPSNVSHYLANACRACDCDPIGSEHLECVRDETSALNDLRPGDCICKPGFGGRRCDKCAPGYRNHPVCDRCPCNQAGSLNFDTCEEAECICKPNVEGKFCDKCKNGTIFLNPSNPLGCQQCFCFGKTGECKEGDWDTGYITSNHGWNLTDLQGHVDVPPKSNTTELLIFNTNDYGREHSLYYWKAPPPFSGNLLNSYGGNLHYYVYFVPAHNQGYPTPIADLVIEGNGIKIEYYSRLNIFARENMSVTIPLREGDGWYNSQTRRPIEKSDLMRALADTKTFLVRARYNQEQVQASIEVQEEEWE</sequence>
<dbReference type="SMART" id="SM00136">
    <property type="entry name" value="LamNT"/>
    <property type="match status" value="2"/>
</dbReference>
<evidence type="ECO:0000313" key="16">
    <source>
        <dbReference type="Proteomes" id="UP000887540"/>
    </source>
</evidence>
<evidence type="ECO:0000259" key="14">
    <source>
        <dbReference type="PROSITE" id="PS51115"/>
    </source>
</evidence>
<feature type="domain" description="Laminin EGF-like" evidence="13">
    <location>
        <begin position="1148"/>
        <end position="1202"/>
    </location>
</feature>
<keyword evidence="8" id="KW-0325">Glycoprotein</keyword>
<dbReference type="FunFam" id="2.10.25.10:FF:000069">
    <property type="entry name" value="Laminin subunit alpha 1"/>
    <property type="match status" value="2"/>
</dbReference>
<dbReference type="SMART" id="SM00281">
    <property type="entry name" value="LamB"/>
    <property type="match status" value="1"/>
</dbReference>
<keyword evidence="3" id="KW-0272">Extracellular matrix</keyword>
<feature type="disulfide bond" evidence="10">
    <location>
        <begin position="1178"/>
        <end position="1187"/>
    </location>
</feature>
<dbReference type="InterPro" id="IPR050440">
    <property type="entry name" value="Laminin/Netrin_ECM"/>
</dbReference>
<dbReference type="InterPro" id="IPR002049">
    <property type="entry name" value="LE_dom"/>
</dbReference>
<evidence type="ECO:0000256" key="1">
    <source>
        <dbReference type="ARBA" id="ARBA00004302"/>
    </source>
</evidence>
<keyword evidence="16" id="KW-1185">Reference proteome</keyword>
<accession>A0A914D3Y5</accession>
<dbReference type="SMART" id="SM00180">
    <property type="entry name" value="EGF_Lam"/>
    <property type="match status" value="7"/>
</dbReference>
<dbReference type="SUPFAM" id="SSF49785">
    <property type="entry name" value="Galactose-binding domain-like"/>
    <property type="match status" value="2"/>
</dbReference>
<dbReference type="CDD" id="cd00055">
    <property type="entry name" value="EGF_Lam"/>
    <property type="match status" value="7"/>
</dbReference>
<feature type="chain" id="PRO_5036919657" evidence="11">
    <location>
        <begin position="23"/>
        <end position="1436"/>
    </location>
</feature>
<dbReference type="PROSITE" id="PS50027">
    <property type="entry name" value="EGF_LAM_2"/>
    <property type="match status" value="2"/>
</dbReference>
<dbReference type="Gene3D" id="2.60.120.260">
    <property type="entry name" value="Galactose-binding domain-like"/>
    <property type="match status" value="3"/>
</dbReference>
<dbReference type="PROSITE" id="PS51115">
    <property type="entry name" value="LAMININ_IVA"/>
    <property type="match status" value="1"/>
</dbReference>
<dbReference type="PANTHER" id="PTHR10574:SF444">
    <property type="entry name" value="BASEMENT MEMBRANE-SPECIFIC HEPARAN SULFATE PROTEOGLYCAN CORE PROTEIN"/>
    <property type="match status" value="1"/>
</dbReference>
<evidence type="ECO:0000259" key="15">
    <source>
        <dbReference type="PROSITE" id="PS51117"/>
    </source>
</evidence>
<dbReference type="InterPro" id="IPR001791">
    <property type="entry name" value="Laminin_G"/>
</dbReference>
<feature type="domain" description="Laminin IV type A" evidence="14">
    <location>
        <begin position="1273"/>
        <end position="1436"/>
    </location>
</feature>
<keyword evidence="6" id="KW-0084">Basement membrane</keyword>
<feature type="disulfide bond" evidence="10">
    <location>
        <begin position="409"/>
        <end position="421"/>
    </location>
</feature>
<feature type="disulfide bond" evidence="10">
    <location>
        <begin position="439"/>
        <end position="448"/>
    </location>
</feature>
<name>A0A914D3Y5_9BILA</name>
<keyword evidence="5" id="KW-0677">Repeat</keyword>
<feature type="domain" description="Laminin N-terminal" evidence="15">
    <location>
        <begin position="36"/>
        <end position="281"/>
    </location>
</feature>
<dbReference type="SMART" id="SM00282">
    <property type="entry name" value="LamG"/>
    <property type="match status" value="2"/>
</dbReference>